<evidence type="ECO:0000313" key="2">
    <source>
        <dbReference type="EMBL" id="KAF4046752.1"/>
    </source>
</evidence>
<dbReference type="Proteomes" id="UP000602510">
    <property type="component" value="Unassembled WGS sequence"/>
</dbReference>
<dbReference type="Pfam" id="PF18634">
    <property type="entry name" value="RXLR_WY"/>
    <property type="match status" value="1"/>
</dbReference>
<comment type="caution">
    <text evidence="2">The sequence shown here is derived from an EMBL/GenBank/DDBJ whole genome shotgun (WGS) entry which is preliminary data.</text>
</comment>
<accession>A0A833SDW6</accession>
<sequence>MPSPIQIPRSCYQVLLVTAIRLFKSASAHLRLPNDATESLSGGHSLYDDDKADAEVRFLKDGATNNADFGVNIVPNEERGYLNDKFATVAIKIGLRTSLHMKKSPDQVLTQLVRKGNPLSEKVLFLWLKYVLQYRKKMGEFWATDTSVIKSLSRYIPPANLEALFRSMEKNPKLKSLGQDLLVGHAAL</sequence>
<feature type="domain" description="RXLR phytopathogen effector protein WY-domain" evidence="1">
    <location>
        <begin position="133"/>
        <end position="181"/>
    </location>
</feature>
<evidence type="ECO:0000313" key="3">
    <source>
        <dbReference type="EMBL" id="KAF4130467.1"/>
    </source>
</evidence>
<evidence type="ECO:0000259" key="1">
    <source>
        <dbReference type="Pfam" id="PF18634"/>
    </source>
</evidence>
<evidence type="ECO:0000313" key="4">
    <source>
        <dbReference type="Proteomes" id="UP000602510"/>
    </source>
</evidence>
<dbReference type="Proteomes" id="UP000704712">
    <property type="component" value="Unassembled WGS sequence"/>
</dbReference>
<name>A0A833SDW6_PHYIN</name>
<proteinExistence type="predicted"/>
<protein>
    <recommendedName>
        <fullName evidence="1">RXLR phytopathogen effector protein WY-domain domain-containing protein</fullName>
    </recommendedName>
</protein>
<organism evidence="2 4">
    <name type="scientific">Phytophthora infestans</name>
    <name type="common">Potato late blight agent</name>
    <name type="synonym">Botrytis infestans</name>
    <dbReference type="NCBI Taxonomy" id="4787"/>
    <lineage>
        <taxon>Eukaryota</taxon>
        <taxon>Sar</taxon>
        <taxon>Stramenopiles</taxon>
        <taxon>Oomycota</taxon>
        <taxon>Peronosporomycetes</taxon>
        <taxon>Peronosporales</taxon>
        <taxon>Peronosporaceae</taxon>
        <taxon>Phytophthora</taxon>
    </lineage>
</organism>
<dbReference type="AlphaFoldDB" id="A0A833SDW6"/>
<dbReference type="EMBL" id="WSZM01000014">
    <property type="protein sequence ID" value="KAF4046752.1"/>
    <property type="molecule type" value="Genomic_DNA"/>
</dbReference>
<dbReference type="EMBL" id="JAACNO010002837">
    <property type="protein sequence ID" value="KAF4130467.1"/>
    <property type="molecule type" value="Genomic_DNA"/>
</dbReference>
<gene>
    <name evidence="2" type="ORF">GN244_ATG00751</name>
    <name evidence="3" type="ORF">GN958_ATG20361</name>
</gene>
<keyword evidence="4" id="KW-1185">Reference proteome</keyword>
<dbReference type="InterPro" id="IPR040786">
    <property type="entry name" value="RXLR_WY"/>
</dbReference>
<reference evidence="2" key="1">
    <citation type="submission" date="2020-04" db="EMBL/GenBank/DDBJ databases">
        <title>Hybrid Assembly of Korean Phytophthora infestans isolates.</title>
        <authorList>
            <person name="Prokchorchik M."/>
            <person name="Lee Y."/>
            <person name="Seo J."/>
            <person name="Cho J.-H."/>
            <person name="Park Y.-E."/>
            <person name="Jang D.-C."/>
            <person name="Im J.-S."/>
            <person name="Choi J.-G."/>
            <person name="Park H.-J."/>
            <person name="Lee G.-B."/>
            <person name="Lee Y.-G."/>
            <person name="Hong S.-Y."/>
            <person name="Cho K."/>
            <person name="Sohn K.H."/>
        </authorList>
    </citation>
    <scope>NUCLEOTIDE SEQUENCE</scope>
    <source>
        <strain evidence="2">KR_1_A1</strain>
        <strain evidence="3">KR_2_A2</strain>
    </source>
</reference>